<organism evidence="1 2">
    <name type="scientific">Caulobacter ginsengisoli</name>
    <dbReference type="NCBI Taxonomy" id="400775"/>
    <lineage>
        <taxon>Bacteria</taxon>
        <taxon>Pseudomonadati</taxon>
        <taxon>Pseudomonadota</taxon>
        <taxon>Alphaproteobacteria</taxon>
        <taxon>Caulobacterales</taxon>
        <taxon>Caulobacteraceae</taxon>
        <taxon>Caulobacter</taxon>
    </lineage>
</organism>
<dbReference type="Pfam" id="PF08002">
    <property type="entry name" value="DUF1697"/>
    <property type="match status" value="1"/>
</dbReference>
<dbReference type="PANTHER" id="PTHR36439">
    <property type="entry name" value="BLL4334 PROTEIN"/>
    <property type="match status" value="1"/>
</dbReference>
<dbReference type="Proteomes" id="UP001228905">
    <property type="component" value="Unassembled WGS sequence"/>
</dbReference>
<keyword evidence="2" id="KW-1185">Reference proteome</keyword>
<protein>
    <submittedName>
        <fullName evidence="1">Uncharacterized protein (DUF1697 family)</fullName>
    </submittedName>
</protein>
<dbReference type="SUPFAM" id="SSF160379">
    <property type="entry name" value="SP0830-like"/>
    <property type="match status" value="1"/>
</dbReference>
<dbReference type="PANTHER" id="PTHR36439:SF1">
    <property type="entry name" value="DUF1697 DOMAIN-CONTAINING PROTEIN"/>
    <property type="match status" value="1"/>
</dbReference>
<evidence type="ECO:0000313" key="1">
    <source>
        <dbReference type="EMBL" id="MDQ0466684.1"/>
    </source>
</evidence>
<dbReference type="PIRSF" id="PIRSF008502">
    <property type="entry name" value="UCP008502"/>
    <property type="match status" value="1"/>
</dbReference>
<name>A0ABU0IXF5_9CAUL</name>
<comment type="caution">
    <text evidence="1">The sequence shown here is derived from an EMBL/GenBank/DDBJ whole genome shotgun (WGS) entry which is preliminary data.</text>
</comment>
<sequence>MTVWIALLGSVNVGGRRIVMTELKALAVDLGFDNPRTLLASGNLVFSASGTADEVAARLETALAERFGFKCPVMLRSAADWDAVIAANPFPDKARDDPGHLIVTAFKSPVPAEAVERLRAVITGPEIVEGRGRELYFVYPEGMGRSALTPALVDRALRVRGTGRNWNTTLKLGALAAA</sequence>
<dbReference type="Gene3D" id="3.30.70.1280">
    <property type="entry name" value="SP0830-like domains"/>
    <property type="match status" value="1"/>
</dbReference>
<evidence type="ECO:0000313" key="2">
    <source>
        <dbReference type="Proteomes" id="UP001228905"/>
    </source>
</evidence>
<reference evidence="1 2" key="1">
    <citation type="submission" date="2023-07" db="EMBL/GenBank/DDBJ databases">
        <title>Genomic Encyclopedia of Type Strains, Phase IV (KMG-IV): sequencing the most valuable type-strain genomes for metagenomic binning, comparative biology and taxonomic classification.</title>
        <authorList>
            <person name="Goeker M."/>
        </authorList>
    </citation>
    <scope>NUCLEOTIDE SEQUENCE [LARGE SCALE GENOMIC DNA]</scope>
    <source>
        <strain evidence="1 2">DSM 18695</strain>
    </source>
</reference>
<dbReference type="EMBL" id="JAUSVS010000013">
    <property type="protein sequence ID" value="MDQ0466684.1"/>
    <property type="molecule type" value="Genomic_DNA"/>
</dbReference>
<dbReference type="RefSeq" id="WP_307352820.1">
    <property type="nucleotide sequence ID" value="NZ_JAUSVS010000013.1"/>
</dbReference>
<proteinExistence type="predicted"/>
<dbReference type="InterPro" id="IPR012545">
    <property type="entry name" value="DUF1697"/>
</dbReference>
<accession>A0ABU0IXF5</accession>
<gene>
    <name evidence="1" type="ORF">QO010_004480</name>
</gene>